<dbReference type="AlphaFoldDB" id="A0AB33D375"/>
<evidence type="ECO:0000313" key="2">
    <source>
        <dbReference type="EMBL" id="ASR89989.1"/>
    </source>
</evidence>
<dbReference type="RefSeq" id="WP_094197013.1">
    <property type="nucleotide sequence ID" value="NZ_CP021641.1"/>
</dbReference>
<evidence type="ECO:0000256" key="1">
    <source>
        <dbReference type="SAM" id="Phobius"/>
    </source>
</evidence>
<organism evidence="2 3">
    <name type="scientific">Alcaligenes faecalis</name>
    <dbReference type="NCBI Taxonomy" id="511"/>
    <lineage>
        <taxon>Bacteria</taxon>
        <taxon>Pseudomonadati</taxon>
        <taxon>Pseudomonadota</taxon>
        <taxon>Betaproteobacteria</taxon>
        <taxon>Burkholderiales</taxon>
        <taxon>Alcaligenaceae</taxon>
        <taxon>Alcaligenes</taxon>
    </lineage>
</organism>
<reference evidence="2 3" key="1">
    <citation type="submission" date="2017-05" db="EMBL/GenBank/DDBJ databases">
        <authorList>
            <person name="Qiu J.G."/>
            <person name="He J."/>
        </authorList>
    </citation>
    <scope>NUCLEOTIDE SEQUENCE [LARGE SCALE GENOMIC DNA]</scope>
    <source>
        <strain evidence="2 3">JQ135</strain>
    </source>
</reference>
<dbReference type="KEGG" id="afq:AFA_11320"/>
<dbReference type="Proteomes" id="UP000214561">
    <property type="component" value="Chromosome"/>
</dbReference>
<keyword evidence="1" id="KW-1133">Transmembrane helix</keyword>
<keyword evidence="1" id="KW-0472">Membrane</keyword>
<accession>A0AB33D375</accession>
<evidence type="ECO:0000313" key="3">
    <source>
        <dbReference type="Proteomes" id="UP000214561"/>
    </source>
</evidence>
<dbReference type="EMBL" id="CP021641">
    <property type="protein sequence ID" value="ASR89989.1"/>
    <property type="molecule type" value="Genomic_DNA"/>
</dbReference>
<feature type="transmembrane region" description="Helical" evidence="1">
    <location>
        <begin position="20"/>
        <end position="41"/>
    </location>
</feature>
<protein>
    <submittedName>
        <fullName evidence="2">Uncharacterized protein</fullName>
    </submittedName>
</protein>
<sequence length="90" mass="9641">MTQQLHELLPVVGQNTCMSLSHNIGVTVFCVFAPVIVTGLLSWASSPVAPSYPLLMAALLSIVALLSVSRKLGFFIYGGFLSLAVFIRCI</sequence>
<name>A0AB33D375_ALCFA</name>
<keyword evidence="1" id="KW-0812">Transmembrane</keyword>
<gene>
    <name evidence="2" type="ORF">AFA_11320</name>
</gene>
<proteinExistence type="predicted"/>